<dbReference type="SMART" id="SM00287">
    <property type="entry name" value="SH3b"/>
    <property type="match status" value="1"/>
</dbReference>
<proteinExistence type="predicted"/>
<keyword evidence="1" id="KW-0812">Transmembrane</keyword>
<feature type="transmembrane region" description="Helical" evidence="1">
    <location>
        <begin position="503"/>
        <end position="524"/>
    </location>
</feature>
<evidence type="ECO:0000313" key="3">
    <source>
        <dbReference type="EMBL" id="MFD1739540.1"/>
    </source>
</evidence>
<reference evidence="4" key="1">
    <citation type="journal article" date="2019" name="Int. J. Syst. Evol. Microbiol.">
        <title>The Global Catalogue of Microorganisms (GCM) 10K type strain sequencing project: providing services to taxonomists for standard genome sequencing and annotation.</title>
        <authorList>
            <consortium name="The Broad Institute Genomics Platform"/>
            <consortium name="The Broad Institute Genome Sequencing Center for Infectious Disease"/>
            <person name="Wu L."/>
            <person name="Ma J."/>
        </authorList>
    </citation>
    <scope>NUCLEOTIDE SEQUENCE [LARGE SCALE GENOMIC DNA]</scope>
    <source>
        <strain evidence="4">CCUG 49339</strain>
    </source>
</reference>
<dbReference type="Proteomes" id="UP001597214">
    <property type="component" value="Unassembled WGS sequence"/>
</dbReference>
<name>A0ABW4LZI1_9BACI</name>
<dbReference type="Gene3D" id="2.30.30.40">
    <property type="entry name" value="SH3 Domains"/>
    <property type="match status" value="1"/>
</dbReference>
<keyword evidence="1" id="KW-1133">Transmembrane helix</keyword>
<evidence type="ECO:0000313" key="4">
    <source>
        <dbReference type="Proteomes" id="UP001597214"/>
    </source>
</evidence>
<dbReference type="InterPro" id="IPR003646">
    <property type="entry name" value="SH3-like_bac-type"/>
</dbReference>
<evidence type="ECO:0000259" key="2">
    <source>
        <dbReference type="PROSITE" id="PS51781"/>
    </source>
</evidence>
<sequence>MGQAQLTTNVFLHPKQQYEKIQRELQIHLLPEVAEEVEAYVQHKCEEQFQVIHGTLSARYDALRKYVYEPLQKVESKEEFHECIRQFFTYTNVTDVIEELKELFILDHLQEDYESFLEGMSKNEYGKIFQHLSFDRSIFVFLQQGLLSDLDQLSDQLTEYALAVKAYSELLQKMKSQAAGRTFAKIGASIFGSLIAGPFGAFAARGMMSSFYDENSRIGQAMEEVDEAWNAYTDSLIAFLNDFEVKYRHVMMAMYGGVMLKANHHFTSYKMEFSALATLSQNYELCLVKDEEAKTVKWANETISTIQALFNQKEYTKALQIADPFFHYVNQSPVLGRTIVKENRSVKYFAHLMKFSAIGFYINETKKTNLQKAIEMIHELFKQNPMILQDSDIQNIGAPTQTELGMFFVHQSLGEKKLDRLETLLDYMQRILDRWTEGGTEPGEQVSDVDEFPSFMIALCAFLEEKKKWKHPIIDASKQAIITPSSIRQTKKQYSQFGGKDAFSRYLSVGVVTVPLFYGLGLLVRPFFALGKMLSFKKVAIASIIAVVAIGLYVKRDYLLAFGGNLFLKSEEPTSGEPVEIDTYLTITTDSANIRDIPSLQDSNVVTVVSSGSELLFLNEEMEDEEGRLWYKIEAPDGVIGWISSKITSFALNEAPVTSSNSSFLDNLAQGQLEGMPIPYDTTRTVESIIEELGEPEHKQYWGGGYGLFYEEYAYYVDSDFAGALMTAAELYGPQIAWTPDEYRRDAGSPSSEGFSDMDGEFVMVYETSDYIAMVFFEDESSHANRILLKDVY</sequence>
<keyword evidence="4" id="KW-1185">Reference proteome</keyword>
<feature type="domain" description="SH3b" evidence="2">
    <location>
        <begin position="582"/>
        <end position="652"/>
    </location>
</feature>
<dbReference type="EMBL" id="JBHUEM010000055">
    <property type="protein sequence ID" value="MFD1739540.1"/>
    <property type="molecule type" value="Genomic_DNA"/>
</dbReference>
<dbReference type="RefSeq" id="WP_377930779.1">
    <property type="nucleotide sequence ID" value="NZ_JBHUEM010000055.1"/>
</dbReference>
<dbReference type="PROSITE" id="PS51781">
    <property type="entry name" value="SH3B"/>
    <property type="match status" value="1"/>
</dbReference>
<accession>A0ABW4LZI1</accession>
<feature type="transmembrane region" description="Helical" evidence="1">
    <location>
        <begin position="536"/>
        <end position="554"/>
    </location>
</feature>
<comment type="caution">
    <text evidence="3">The sequence shown here is derived from an EMBL/GenBank/DDBJ whole genome shotgun (WGS) entry which is preliminary data.</text>
</comment>
<organism evidence="3 4">
    <name type="scientific">Bacillus salitolerans</name>
    <dbReference type="NCBI Taxonomy" id="1437434"/>
    <lineage>
        <taxon>Bacteria</taxon>
        <taxon>Bacillati</taxon>
        <taxon>Bacillota</taxon>
        <taxon>Bacilli</taxon>
        <taxon>Bacillales</taxon>
        <taxon>Bacillaceae</taxon>
        <taxon>Bacillus</taxon>
    </lineage>
</organism>
<gene>
    <name evidence="3" type="ORF">ACFSCX_23955</name>
</gene>
<dbReference type="Pfam" id="PF08239">
    <property type="entry name" value="SH3_3"/>
    <property type="match status" value="1"/>
</dbReference>
<protein>
    <submittedName>
        <fullName evidence="3">SH3 domain-containing protein</fullName>
    </submittedName>
</protein>
<evidence type="ECO:0000256" key="1">
    <source>
        <dbReference type="SAM" id="Phobius"/>
    </source>
</evidence>
<keyword evidence="1" id="KW-0472">Membrane</keyword>